<feature type="region of interest" description="Disordered" evidence="1">
    <location>
        <begin position="35"/>
        <end position="108"/>
    </location>
</feature>
<evidence type="ECO:0000256" key="1">
    <source>
        <dbReference type="SAM" id="MobiDB-lite"/>
    </source>
</evidence>
<reference evidence="3" key="1">
    <citation type="submission" date="2016-11" db="UniProtKB">
        <authorList>
            <consortium name="WormBaseParasite"/>
        </authorList>
    </citation>
    <scope>IDENTIFICATION</scope>
</reference>
<dbReference type="AlphaFoldDB" id="A0A1I7RL05"/>
<evidence type="ECO:0000313" key="2">
    <source>
        <dbReference type="Proteomes" id="UP000095284"/>
    </source>
</evidence>
<dbReference type="Proteomes" id="UP000095284">
    <property type="component" value="Unplaced"/>
</dbReference>
<dbReference type="WBParaSite" id="BXY_0139000.1">
    <property type="protein sequence ID" value="BXY_0139000.1"/>
    <property type="gene ID" value="BXY_0139000"/>
</dbReference>
<organism evidence="2 3">
    <name type="scientific">Bursaphelenchus xylophilus</name>
    <name type="common">Pinewood nematode worm</name>
    <name type="synonym">Aphelenchoides xylophilus</name>
    <dbReference type="NCBI Taxonomy" id="6326"/>
    <lineage>
        <taxon>Eukaryota</taxon>
        <taxon>Metazoa</taxon>
        <taxon>Ecdysozoa</taxon>
        <taxon>Nematoda</taxon>
        <taxon>Chromadorea</taxon>
        <taxon>Rhabditida</taxon>
        <taxon>Tylenchina</taxon>
        <taxon>Tylenchomorpha</taxon>
        <taxon>Aphelenchoidea</taxon>
        <taxon>Aphelenchoididae</taxon>
        <taxon>Bursaphelenchus</taxon>
    </lineage>
</organism>
<feature type="compositionally biased region" description="Low complexity" evidence="1">
    <location>
        <begin position="62"/>
        <end position="77"/>
    </location>
</feature>
<feature type="region of interest" description="Disordered" evidence="1">
    <location>
        <begin position="136"/>
        <end position="163"/>
    </location>
</feature>
<feature type="compositionally biased region" description="Polar residues" evidence="1">
    <location>
        <begin position="153"/>
        <end position="163"/>
    </location>
</feature>
<sequence length="163" mass="18961">MNMVSSLSCTRSWLQPRSQILIIRSSRVHLQKQNSGYYCSPGQRPRATQSIRKQDISQHSNSNDLTDSEMSSSSSKTISKDRKSLTRKRGSQRNKSEHMTIGDSHQGTRLYMETTSSKLKQRPAFNLDTTVQYEDYKNHQPVKKPEPKREDWNQNWVESLRTQ</sequence>
<protein>
    <submittedName>
        <fullName evidence="3">Non-structural protein NP-1</fullName>
    </submittedName>
</protein>
<feature type="compositionally biased region" description="Polar residues" evidence="1">
    <location>
        <begin position="46"/>
        <end position="61"/>
    </location>
</feature>
<proteinExistence type="predicted"/>
<name>A0A1I7RL05_BURXY</name>
<accession>A0A1I7RL05</accession>
<evidence type="ECO:0000313" key="3">
    <source>
        <dbReference type="WBParaSite" id="BXY_0139000.1"/>
    </source>
</evidence>
<feature type="compositionally biased region" description="Basic and acidic residues" evidence="1">
    <location>
        <begin position="136"/>
        <end position="152"/>
    </location>
</feature>